<keyword evidence="3" id="KW-1185">Reference proteome</keyword>
<evidence type="ECO:0000313" key="2">
    <source>
        <dbReference type="EMBL" id="MXV16509.1"/>
    </source>
</evidence>
<dbReference type="Proteomes" id="UP000451233">
    <property type="component" value="Unassembled WGS sequence"/>
</dbReference>
<dbReference type="PROSITE" id="PS51257">
    <property type="entry name" value="PROKAR_LIPOPROTEIN"/>
    <property type="match status" value="1"/>
</dbReference>
<dbReference type="InterPro" id="IPR020864">
    <property type="entry name" value="MACPF"/>
</dbReference>
<comment type="caution">
    <text evidence="2">The sequence shown here is derived from an EMBL/GenBank/DDBJ whole genome shotgun (WGS) entry which is preliminary data.</text>
</comment>
<dbReference type="Pfam" id="PF18885">
    <property type="entry name" value="DUF5648"/>
    <property type="match status" value="1"/>
</dbReference>
<accession>A0A7K1Y0H6</accession>
<dbReference type="EMBL" id="WVHS01000003">
    <property type="protein sequence ID" value="MXV16509.1"/>
    <property type="molecule type" value="Genomic_DNA"/>
</dbReference>
<name>A0A7K1Y0H6_9SPHI</name>
<dbReference type="PROSITE" id="PS51412">
    <property type="entry name" value="MACPF_2"/>
    <property type="match status" value="1"/>
</dbReference>
<dbReference type="AlphaFoldDB" id="A0A7K1Y0H6"/>
<dbReference type="RefSeq" id="WP_160907500.1">
    <property type="nucleotide sequence ID" value="NZ_WVHS01000003.1"/>
</dbReference>
<gene>
    <name evidence="2" type="ORF">GS398_14455</name>
</gene>
<evidence type="ECO:0000313" key="3">
    <source>
        <dbReference type="Proteomes" id="UP000451233"/>
    </source>
</evidence>
<dbReference type="Pfam" id="PF01823">
    <property type="entry name" value="MACPF"/>
    <property type="match status" value="1"/>
</dbReference>
<feature type="domain" description="MACPF" evidence="1">
    <location>
        <begin position="13"/>
        <end position="347"/>
    </location>
</feature>
<evidence type="ECO:0000259" key="1">
    <source>
        <dbReference type="PROSITE" id="PS51412"/>
    </source>
</evidence>
<organism evidence="2 3">
    <name type="scientific">Hufsiella ginkgonis</name>
    <dbReference type="NCBI Taxonomy" id="2695274"/>
    <lineage>
        <taxon>Bacteria</taxon>
        <taxon>Pseudomonadati</taxon>
        <taxon>Bacteroidota</taxon>
        <taxon>Sphingobacteriia</taxon>
        <taxon>Sphingobacteriales</taxon>
        <taxon>Sphingobacteriaceae</taxon>
        <taxon>Hufsiella</taxon>
    </lineage>
</organism>
<protein>
    <recommendedName>
        <fullName evidence="1">MACPF domain-containing protein</fullName>
    </recommendedName>
</protein>
<dbReference type="InterPro" id="IPR043708">
    <property type="entry name" value="DUF5648"/>
</dbReference>
<reference evidence="2 3" key="1">
    <citation type="submission" date="2019-11" db="EMBL/GenBank/DDBJ databases">
        <title>Pedobacter sp. HMF7056 Genome sequencing and assembly.</title>
        <authorList>
            <person name="Kang H."/>
            <person name="Kim H."/>
            <person name="Joh K."/>
        </authorList>
    </citation>
    <scope>NUCLEOTIDE SEQUENCE [LARGE SCALE GENOMIC DNA]</scope>
    <source>
        <strain evidence="2 3">HMF7056</strain>
    </source>
</reference>
<sequence>MKKQLFAIALMMVVASCKKTAEVPHVPVNKISSKVKMPAGVRSAGDGVWDVLGYGYDLTGEYAHSNSATYQIIDVAQMDLDHPTLVENSGAETGTDQLVYGYNAANYLHELSVKINATGGTDLLLKGTIDAHFTDTQKFSSKYIYGSYGKVAIKRRVYMPAPLLSLIKSYRTADFLNIVQNESAATIVAIYGTHLLTNVALGGKLELIYKAETSSSDRTSAANAGVQMKFLGIFNLNTTGTSYTSSQGSSNFNETAFVRTVGGNAGAAIIGTVTFNGSGTPSATYNTAAWSAGVTDANAEMIDIAPGSLIPIYDLIDDPTKKADVQNYITQYLATNNVTLTPDPVYEFYSPSLNNHALDLDINLPAAHPGWNYNAQPFKAFTSQVAGSVPVYQFLHTWDGSHVYTRNPYPGWSNYINDGVAFYAYATQVAGSVPAYEFYHAGGHNHFYSTNINASAPYAGWAYNGLPFYVMPN</sequence>
<proteinExistence type="predicted"/>